<dbReference type="Proteomes" id="UP000033588">
    <property type="component" value="Unassembled WGS sequence"/>
</dbReference>
<dbReference type="Gene3D" id="3.40.605.10">
    <property type="entry name" value="Aldehyde Dehydrogenase, Chain A, domain 1"/>
    <property type="match status" value="1"/>
</dbReference>
<gene>
    <name evidence="4" type="ORF">VC35_21505</name>
</gene>
<accession>A0A0F4TGA3</accession>
<organism evidence="4 5">
    <name type="scientific">Pseudomonas fluorescens</name>
    <dbReference type="NCBI Taxonomy" id="294"/>
    <lineage>
        <taxon>Bacteria</taxon>
        <taxon>Pseudomonadati</taxon>
        <taxon>Pseudomonadota</taxon>
        <taxon>Gammaproteobacteria</taxon>
        <taxon>Pseudomonadales</taxon>
        <taxon>Pseudomonadaceae</taxon>
        <taxon>Pseudomonas</taxon>
    </lineage>
</organism>
<name>A0A0F4TGA3_PSEFL</name>
<comment type="similarity">
    <text evidence="1">Belongs to the aldehyde dehydrogenase family.</text>
</comment>
<sequence>MATFNTDTALRFINSEFLPLTAGRVREVLDPATLQPVGQVGVCGEADVQAATDAATAAQKQWRVVDAKSRAARLHQLANAIEQNIACNREVARLMTLEMGKPFPEAMGELANCAPIFRYYAEMARDDAGKVAGTTQIGSFQHVRYEPYGVSVHIMPFNFPILLMCWTVAASLAAGNACIIKPAEATTLCTLKFMEHFTALLPGLVSCVPGDALTAQLLVQSAQTHAVAFTGSVAAGKAVAVACAERMKPCVIEAGGSDPLIISRHAPLEVAAAGAVTAAFHLSGQICTSAERFYVVDEIHDEFVAKFAERTRALRIGHGLERSEIGPMVSEAARNKVMRLVDDAVAKGAKVVCGGRIPPEQTVGWFYEPTILTGVTGDMAILQEECFGPVAAICRVGDFDEAVRLANDSPFGLGASLFSTDLAEAMEAAERLEAGMVWVNNPLIDNDALPFGGWKMSGLGRELGRQGLEAFRRSKMVIIDHQPKIQDWWYPYADDVFYRDPA</sequence>
<comment type="caution">
    <text evidence="4">The sequence shown here is derived from an EMBL/GenBank/DDBJ whole genome shotgun (WGS) entry which is preliminary data.</text>
</comment>
<evidence type="ECO:0000256" key="1">
    <source>
        <dbReference type="ARBA" id="ARBA00009986"/>
    </source>
</evidence>
<dbReference type="Pfam" id="PF00171">
    <property type="entry name" value="Aldedh"/>
    <property type="match status" value="1"/>
</dbReference>
<dbReference type="RefSeq" id="WP_046042456.1">
    <property type="nucleotide sequence ID" value="NZ_LACC01000026.1"/>
</dbReference>
<dbReference type="SUPFAM" id="SSF53720">
    <property type="entry name" value="ALDH-like"/>
    <property type="match status" value="1"/>
</dbReference>
<dbReference type="Gene3D" id="3.40.309.10">
    <property type="entry name" value="Aldehyde Dehydrogenase, Chain A, domain 2"/>
    <property type="match status" value="1"/>
</dbReference>
<evidence type="ECO:0000313" key="5">
    <source>
        <dbReference type="Proteomes" id="UP000033588"/>
    </source>
</evidence>
<reference evidence="4 5" key="1">
    <citation type="submission" date="2015-03" db="EMBL/GenBank/DDBJ databases">
        <title>Comparative genomics of Pseudomonas insights into diversity of traits involved in vanlence and defense.</title>
        <authorList>
            <person name="Qin Y."/>
        </authorList>
    </citation>
    <scope>NUCLEOTIDE SEQUENCE [LARGE SCALE GENOMIC DNA]</scope>
    <source>
        <strain evidence="4 5">C8</strain>
    </source>
</reference>
<dbReference type="OrthoDB" id="9812625at2"/>
<protein>
    <submittedName>
        <fullName evidence="4">Aldehyde dehydrogenase</fullName>
    </submittedName>
</protein>
<evidence type="ECO:0000256" key="2">
    <source>
        <dbReference type="ARBA" id="ARBA00023002"/>
    </source>
</evidence>
<dbReference type="EMBL" id="LACC01000026">
    <property type="protein sequence ID" value="KJZ43015.1"/>
    <property type="molecule type" value="Genomic_DNA"/>
</dbReference>
<evidence type="ECO:0000313" key="4">
    <source>
        <dbReference type="EMBL" id="KJZ43015.1"/>
    </source>
</evidence>
<keyword evidence="2" id="KW-0560">Oxidoreductase</keyword>
<dbReference type="PANTHER" id="PTHR11699">
    <property type="entry name" value="ALDEHYDE DEHYDROGENASE-RELATED"/>
    <property type="match status" value="1"/>
</dbReference>
<dbReference type="InterPro" id="IPR016162">
    <property type="entry name" value="Ald_DH_N"/>
</dbReference>
<dbReference type="PATRIC" id="fig|294.132.peg.3495"/>
<dbReference type="FunFam" id="3.40.309.10:FF:000009">
    <property type="entry name" value="Aldehyde dehydrogenase A"/>
    <property type="match status" value="1"/>
</dbReference>
<dbReference type="AlphaFoldDB" id="A0A0F4TGA3"/>
<feature type="domain" description="Aldehyde dehydrogenase" evidence="3">
    <location>
        <begin position="26"/>
        <end position="477"/>
    </location>
</feature>
<dbReference type="GO" id="GO:0016620">
    <property type="term" value="F:oxidoreductase activity, acting on the aldehyde or oxo group of donors, NAD or NADP as acceptor"/>
    <property type="evidence" value="ECO:0007669"/>
    <property type="project" value="InterPro"/>
</dbReference>
<dbReference type="InterPro" id="IPR016161">
    <property type="entry name" value="Ald_DH/histidinol_DH"/>
</dbReference>
<evidence type="ECO:0000259" key="3">
    <source>
        <dbReference type="Pfam" id="PF00171"/>
    </source>
</evidence>
<dbReference type="InterPro" id="IPR016163">
    <property type="entry name" value="Ald_DH_C"/>
</dbReference>
<dbReference type="InterPro" id="IPR015590">
    <property type="entry name" value="Aldehyde_DH_dom"/>
</dbReference>
<proteinExistence type="inferred from homology"/>